<organism evidence="1 2">
    <name type="scientific">Leptospira wolffii</name>
    <dbReference type="NCBI Taxonomy" id="409998"/>
    <lineage>
        <taxon>Bacteria</taxon>
        <taxon>Pseudomonadati</taxon>
        <taxon>Spirochaetota</taxon>
        <taxon>Spirochaetia</taxon>
        <taxon>Leptospirales</taxon>
        <taxon>Leptospiraceae</taxon>
        <taxon>Leptospira</taxon>
    </lineage>
</organism>
<protein>
    <submittedName>
        <fullName evidence="1">Uncharacterized protein</fullName>
    </submittedName>
</protein>
<gene>
    <name evidence="1" type="ORF">CH371_00985</name>
</gene>
<comment type="caution">
    <text evidence="1">The sequence shown here is derived from an EMBL/GenBank/DDBJ whole genome shotgun (WGS) entry which is preliminary data.</text>
</comment>
<reference evidence="1 2" key="1">
    <citation type="submission" date="2017-07" db="EMBL/GenBank/DDBJ databases">
        <title>Leptospira spp. isolated from tropical soils.</title>
        <authorList>
            <person name="Thibeaux R."/>
            <person name="Iraola G."/>
            <person name="Ferres I."/>
            <person name="Bierque E."/>
            <person name="Girault D."/>
            <person name="Soupe-Gilbert M.-E."/>
            <person name="Picardeau M."/>
            <person name="Goarant C."/>
        </authorList>
    </citation>
    <scope>NUCLEOTIDE SEQUENCE [LARGE SCALE GENOMIC DNA]</scope>
    <source>
        <strain evidence="1 2">FH2-C-A2</strain>
    </source>
</reference>
<dbReference type="Proteomes" id="UP000231912">
    <property type="component" value="Unassembled WGS sequence"/>
</dbReference>
<dbReference type="EMBL" id="NPDT01000001">
    <property type="protein sequence ID" value="PJZ66714.1"/>
    <property type="molecule type" value="Genomic_DNA"/>
</dbReference>
<proteinExistence type="predicted"/>
<sequence>MRFFFGSVSLIFIIFVSLNCRFETVRETPIRNGFVTVESSGTDREDAIRNAKLSMIDGILGEWIESESIFLDSGSRSFIIQSSREGFIREFKILNEQKKDSLYRIQASGYVDQKVTRDALEERYRLLGKPRMLVFISENVGAPTFESGTESRLISLLSGFEIKDSDSLKKNPKLGVARSDLEVAKSLAKQENCELLLFGSFEARQGDPLVEGSTMRATFANLQYKLIETETSRVLASDRLEGGKPAIDLQYGTEKAREEILSRLVPDLKRKLAEEWKRGYSILIDIDRLSYDAFVDSEMANRIRSLRGVNFVSERGKDSSGKISLQVEALFNGARLYSLLREFQSDLGLSLVGIEIKGNYLRIDAVPIPGNIRK</sequence>
<evidence type="ECO:0000313" key="1">
    <source>
        <dbReference type="EMBL" id="PJZ66714.1"/>
    </source>
</evidence>
<name>A0A2M9ZEB7_9LEPT</name>
<accession>A0A2M9ZEB7</accession>
<dbReference type="RefSeq" id="WP_100757315.1">
    <property type="nucleotide sequence ID" value="NZ_NPDT01000001.1"/>
</dbReference>
<evidence type="ECO:0000313" key="2">
    <source>
        <dbReference type="Proteomes" id="UP000231912"/>
    </source>
</evidence>
<dbReference type="AlphaFoldDB" id="A0A2M9ZEB7"/>